<proteinExistence type="predicted"/>
<dbReference type="SUPFAM" id="SSF55729">
    <property type="entry name" value="Acyl-CoA N-acyltransferases (Nat)"/>
    <property type="match status" value="1"/>
</dbReference>
<organism evidence="2 3">
    <name type="scientific">Globodera pallida</name>
    <name type="common">Potato cyst nematode worm</name>
    <name type="synonym">Heterodera pallida</name>
    <dbReference type="NCBI Taxonomy" id="36090"/>
    <lineage>
        <taxon>Eukaryota</taxon>
        <taxon>Metazoa</taxon>
        <taxon>Ecdysozoa</taxon>
        <taxon>Nematoda</taxon>
        <taxon>Chromadorea</taxon>
        <taxon>Rhabditida</taxon>
        <taxon>Tylenchina</taxon>
        <taxon>Tylenchomorpha</taxon>
        <taxon>Tylenchoidea</taxon>
        <taxon>Heteroderidae</taxon>
        <taxon>Heteroderinae</taxon>
        <taxon>Globodera</taxon>
    </lineage>
</organism>
<dbReference type="WBParaSite" id="GPLIN_001324100">
    <property type="protein sequence ID" value="GPLIN_001324100"/>
    <property type="gene ID" value="GPLIN_001324100"/>
</dbReference>
<reference evidence="2" key="1">
    <citation type="submission" date="2014-05" db="EMBL/GenBank/DDBJ databases">
        <title>The genome and life-stage specific transcriptomes of Globodera pallida elucidate key aspects of plant parasitism by a cyst nematode.</title>
        <authorList>
            <person name="Cotton J.A."/>
            <person name="Lilley C.J."/>
            <person name="Jones L.M."/>
            <person name="Kikuchi T."/>
            <person name="Reid A.J."/>
            <person name="Thorpe P."/>
            <person name="Tsai I.J."/>
            <person name="Beasley H."/>
            <person name="Blok V."/>
            <person name="Cock P.J.A."/>
            <person name="Van den Akker S.E."/>
            <person name="Holroyd N."/>
            <person name="Hunt M."/>
            <person name="Mantelin S."/>
            <person name="Naghra H."/>
            <person name="Pain A."/>
            <person name="Palomares-Rius J.E."/>
            <person name="Zarowiecki M."/>
            <person name="Berriman M."/>
            <person name="Jones J.T."/>
            <person name="Urwin P.E."/>
        </authorList>
    </citation>
    <scope>NUCLEOTIDE SEQUENCE [LARGE SCALE GENOMIC DNA]</scope>
    <source>
        <strain evidence="2">Lindley</strain>
    </source>
</reference>
<dbReference type="AlphaFoldDB" id="A0A183CK35"/>
<feature type="domain" description="N-acetyltransferase" evidence="1">
    <location>
        <begin position="25"/>
        <end position="217"/>
    </location>
</feature>
<dbReference type="InterPro" id="IPR000182">
    <property type="entry name" value="GNAT_dom"/>
</dbReference>
<dbReference type="Pfam" id="PF00583">
    <property type="entry name" value="Acetyltransf_1"/>
    <property type="match status" value="1"/>
</dbReference>
<evidence type="ECO:0000313" key="3">
    <source>
        <dbReference type="WBParaSite" id="GPLIN_001324100"/>
    </source>
</evidence>
<protein>
    <submittedName>
        <fullName evidence="3">N-acetyltransferase domain-containing protein</fullName>
    </submittedName>
</protein>
<keyword evidence="2" id="KW-1185">Reference proteome</keyword>
<accession>A0A183CK35</accession>
<dbReference type="Gene3D" id="3.40.630.30">
    <property type="match status" value="1"/>
</dbReference>
<name>A0A183CK35_GLOPA</name>
<sequence>MTSITSVPCQKTFATVTLCNQQQQANIRRMHADDVQACAEIIREAYLDECKKIAHATERDRMQMRNPEPELAQRAIRFYLGESESVLFVAESDGKKDGLPQLVACCRLKLCNNGNTMNGGRFAQIGPFATKIGLQRSGIGTAMLREAEEYARTQWGVSEMQLEVHGVKQPVAESDVAPPMTPQLQFYANRCYRRVGKVRHYNPVDANLVIVPSHLAYLELMVKDL</sequence>
<dbReference type="CDD" id="cd04301">
    <property type="entry name" value="NAT_SF"/>
    <property type="match status" value="1"/>
</dbReference>
<dbReference type="GO" id="GO:0016747">
    <property type="term" value="F:acyltransferase activity, transferring groups other than amino-acyl groups"/>
    <property type="evidence" value="ECO:0007669"/>
    <property type="project" value="InterPro"/>
</dbReference>
<dbReference type="Proteomes" id="UP000050741">
    <property type="component" value="Unassembled WGS sequence"/>
</dbReference>
<dbReference type="InterPro" id="IPR016181">
    <property type="entry name" value="Acyl_CoA_acyltransferase"/>
</dbReference>
<dbReference type="PROSITE" id="PS51186">
    <property type="entry name" value="GNAT"/>
    <property type="match status" value="1"/>
</dbReference>
<reference evidence="3" key="2">
    <citation type="submission" date="2016-06" db="UniProtKB">
        <authorList>
            <consortium name="WormBaseParasite"/>
        </authorList>
    </citation>
    <scope>IDENTIFICATION</scope>
</reference>
<evidence type="ECO:0000313" key="2">
    <source>
        <dbReference type="Proteomes" id="UP000050741"/>
    </source>
</evidence>
<evidence type="ECO:0000259" key="1">
    <source>
        <dbReference type="PROSITE" id="PS51186"/>
    </source>
</evidence>